<reference evidence="6" key="1">
    <citation type="submission" date="2020-10" db="EMBL/GenBank/DDBJ databases">
        <authorList>
            <person name="Gilroy R."/>
        </authorList>
    </citation>
    <scope>NUCLEOTIDE SEQUENCE</scope>
    <source>
        <strain evidence="6">6276</strain>
    </source>
</reference>
<dbReference type="Proteomes" id="UP000823928">
    <property type="component" value="Unassembled WGS sequence"/>
</dbReference>
<proteinExistence type="inferred from homology"/>
<dbReference type="PANTHER" id="PTHR10746">
    <property type="entry name" value="50S RIBOSOMAL PROTEIN L4"/>
    <property type="match status" value="1"/>
</dbReference>
<keyword evidence="5" id="KW-0699">rRNA-binding</keyword>
<dbReference type="AlphaFoldDB" id="A0A9D1EXP4"/>
<comment type="function">
    <text evidence="5">Forms part of the polypeptide exit tunnel.</text>
</comment>
<evidence type="ECO:0000313" key="7">
    <source>
        <dbReference type="Proteomes" id="UP000823928"/>
    </source>
</evidence>
<evidence type="ECO:0000256" key="4">
    <source>
        <dbReference type="ARBA" id="ARBA00035244"/>
    </source>
</evidence>
<evidence type="ECO:0000313" key="6">
    <source>
        <dbReference type="EMBL" id="HIS35430.1"/>
    </source>
</evidence>
<dbReference type="GO" id="GO:1990904">
    <property type="term" value="C:ribonucleoprotein complex"/>
    <property type="evidence" value="ECO:0007669"/>
    <property type="project" value="UniProtKB-KW"/>
</dbReference>
<comment type="subunit">
    <text evidence="5">Part of the 50S ribosomal subunit.</text>
</comment>
<dbReference type="NCBIfam" id="TIGR03953">
    <property type="entry name" value="rplD_bact"/>
    <property type="match status" value="1"/>
</dbReference>
<dbReference type="Pfam" id="PF00573">
    <property type="entry name" value="Ribosomal_L4"/>
    <property type="match status" value="1"/>
</dbReference>
<reference evidence="6" key="2">
    <citation type="journal article" date="2021" name="PeerJ">
        <title>Extensive microbial diversity within the chicken gut microbiome revealed by metagenomics and culture.</title>
        <authorList>
            <person name="Gilroy R."/>
            <person name="Ravi A."/>
            <person name="Getino M."/>
            <person name="Pursley I."/>
            <person name="Horton D.L."/>
            <person name="Alikhan N.F."/>
            <person name="Baker D."/>
            <person name="Gharbi K."/>
            <person name="Hall N."/>
            <person name="Watson M."/>
            <person name="Adriaenssens E.M."/>
            <person name="Foster-Nyarko E."/>
            <person name="Jarju S."/>
            <person name="Secka A."/>
            <person name="Antonio M."/>
            <person name="Oren A."/>
            <person name="Chaudhuri R.R."/>
            <person name="La Ragione R."/>
            <person name="Hildebrand F."/>
            <person name="Pallen M.J."/>
        </authorList>
    </citation>
    <scope>NUCLEOTIDE SEQUENCE</scope>
    <source>
        <strain evidence="6">6276</strain>
    </source>
</reference>
<dbReference type="GO" id="GO:0006412">
    <property type="term" value="P:translation"/>
    <property type="evidence" value="ECO:0007669"/>
    <property type="project" value="UniProtKB-UniRule"/>
</dbReference>
<dbReference type="PANTHER" id="PTHR10746:SF6">
    <property type="entry name" value="LARGE RIBOSOMAL SUBUNIT PROTEIN UL4M"/>
    <property type="match status" value="1"/>
</dbReference>
<dbReference type="InterPro" id="IPR013005">
    <property type="entry name" value="Ribosomal_uL4-like"/>
</dbReference>
<dbReference type="SUPFAM" id="SSF52166">
    <property type="entry name" value="Ribosomal protein L4"/>
    <property type="match status" value="1"/>
</dbReference>
<evidence type="ECO:0000256" key="1">
    <source>
        <dbReference type="ARBA" id="ARBA00010528"/>
    </source>
</evidence>
<protein>
    <recommendedName>
        <fullName evidence="4 5">Large ribosomal subunit protein uL4</fullName>
    </recommendedName>
</protein>
<dbReference type="Gene3D" id="3.40.1370.10">
    <property type="match status" value="1"/>
</dbReference>
<organism evidence="6 7">
    <name type="scientific">Candidatus Scatousia excrementigallinarum</name>
    <dbReference type="NCBI Taxonomy" id="2840935"/>
    <lineage>
        <taxon>Bacteria</taxon>
        <taxon>Candidatus Scatousia</taxon>
    </lineage>
</organism>
<evidence type="ECO:0000256" key="3">
    <source>
        <dbReference type="ARBA" id="ARBA00023274"/>
    </source>
</evidence>
<comment type="similarity">
    <text evidence="1 5">Belongs to the universal ribosomal protein uL4 family.</text>
</comment>
<dbReference type="InterPro" id="IPR002136">
    <property type="entry name" value="Ribosomal_uL4"/>
</dbReference>
<dbReference type="InterPro" id="IPR023574">
    <property type="entry name" value="Ribosomal_uL4_dom_sf"/>
</dbReference>
<keyword evidence="5" id="KW-0694">RNA-binding</keyword>
<dbReference type="EMBL" id="DVIU01000045">
    <property type="protein sequence ID" value="HIS35430.1"/>
    <property type="molecule type" value="Genomic_DNA"/>
</dbReference>
<dbReference type="GO" id="GO:0019843">
    <property type="term" value="F:rRNA binding"/>
    <property type="evidence" value="ECO:0007669"/>
    <property type="project" value="UniProtKB-UniRule"/>
</dbReference>
<evidence type="ECO:0000256" key="5">
    <source>
        <dbReference type="HAMAP-Rule" id="MF_01328"/>
    </source>
</evidence>
<name>A0A9D1EXP4_9BACT</name>
<dbReference type="GO" id="GO:0003735">
    <property type="term" value="F:structural constituent of ribosome"/>
    <property type="evidence" value="ECO:0007669"/>
    <property type="project" value="InterPro"/>
</dbReference>
<dbReference type="GO" id="GO:0005840">
    <property type="term" value="C:ribosome"/>
    <property type="evidence" value="ECO:0007669"/>
    <property type="project" value="UniProtKB-KW"/>
</dbReference>
<gene>
    <name evidence="5 6" type="primary">rplD</name>
    <name evidence="6" type="ORF">IAC10_02200</name>
</gene>
<keyword evidence="3 5" id="KW-0687">Ribonucleoprotein</keyword>
<accession>A0A9D1EXP4</accession>
<comment type="caution">
    <text evidence="6">The sequence shown here is derived from an EMBL/GenBank/DDBJ whole genome shotgun (WGS) entry which is preliminary data.</text>
</comment>
<dbReference type="HAMAP" id="MF_01328_B">
    <property type="entry name" value="Ribosomal_uL4_B"/>
    <property type="match status" value="1"/>
</dbReference>
<keyword evidence="2 5" id="KW-0689">Ribosomal protein</keyword>
<comment type="function">
    <text evidence="5">One of the primary rRNA binding proteins, this protein initially binds near the 5'-end of the 23S rRNA. It is important during the early stages of 50S assembly. It makes multiple contacts with different domains of the 23S rRNA in the assembled 50S subunit and ribosome.</text>
</comment>
<sequence length="208" mass="22444">MSKEILSTNGEKLGEITLNEAVFGVEPNLHVMHLALRRQLNNARQGSACAKTRAEVAGGGRKPWKQKGTGRARAGSLRSPLFAGGGVVFGPKPRDYSFNMPQKARKLALKSALSARQDQLIVVKDFSTIVEPKTKLMVAALKSLKVSGKVLIVADTKAAENQHLELSARNIPSVKLILPSNLNVKDLLEAGSVIMTEAAVNELTERLQ</sequence>
<evidence type="ECO:0000256" key="2">
    <source>
        <dbReference type="ARBA" id="ARBA00022980"/>
    </source>
</evidence>